<dbReference type="HOGENOM" id="CLU_2328114_0_0_5"/>
<protein>
    <recommendedName>
        <fullName evidence="3">Ricin B lectin domain-containing protein</fullName>
    </recommendedName>
</protein>
<evidence type="ECO:0000313" key="1">
    <source>
        <dbReference type="EMBL" id="KEG19321.1"/>
    </source>
</evidence>
<accession>A0A072R106</accession>
<gene>
    <name evidence="1" type="ORF">H710_01103</name>
</gene>
<reference evidence="1 2" key="1">
    <citation type="submission" date="2013-04" db="EMBL/GenBank/DDBJ databases">
        <title>The Genome Sequence of Bartonella bacilliformis Ver097.</title>
        <authorList>
            <consortium name="The Broad Institute Genomics Platform"/>
            <consortium name="The Broad Institute Genome Sequencing Center for Infectious Disease"/>
            <person name="Feldgarden M."/>
            <person name="Kirby J."/>
            <person name="Birtles R."/>
            <person name="Dasch G."/>
            <person name="Hendrix L."/>
            <person name="Koehler J."/>
            <person name="Walker B."/>
            <person name="Young S.K."/>
            <person name="Zeng Q."/>
            <person name="Gargeya S."/>
            <person name="Fitzgerald M."/>
            <person name="Haas B."/>
            <person name="Abouelleil A."/>
            <person name="Allen A.W."/>
            <person name="Alvarado L."/>
            <person name="Arachchi H.M."/>
            <person name="Berlin A.M."/>
            <person name="Chapman S.B."/>
            <person name="Gainer-Dewar J."/>
            <person name="Goldberg J."/>
            <person name="Griggs A."/>
            <person name="Gujja S."/>
            <person name="Hansen M."/>
            <person name="Howarth C."/>
            <person name="Imamovic A."/>
            <person name="Ireland A."/>
            <person name="Larimer J."/>
            <person name="McCowan C."/>
            <person name="Murphy C."/>
            <person name="Pearson M."/>
            <person name="Poon T.W."/>
            <person name="Priest M."/>
            <person name="Roberts A."/>
            <person name="Saif S."/>
            <person name="Shea T."/>
            <person name="Sisk P."/>
            <person name="Sykes S."/>
            <person name="Wortman J."/>
            <person name="Nusbaum C."/>
            <person name="Birren B."/>
        </authorList>
    </citation>
    <scope>NUCLEOTIDE SEQUENCE [LARGE SCALE GENOMIC DNA]</scope>
    <source>
        <strain evidence="1 2">Ver097</strain>
    </source>
</reference>
<dbReference type="AlphaFoldDB" id="A0A072R106"/>
<comment type="caution">
    <text evidence="1">The sequence shown here is derived from an EMBL/GenBank/DDBJ whole genome shotgun (WGS) entry which is preliminary data.</text>
</comment>
<evidence type="ECO:0008006" key="3">
    <source>
        <dbReference type="Google" id="ProtNLM"/>
    </source>
</evidence>
<sequence>MFQSLQKEKAIYVDDYNSFIVKPARYDLFQRVAWNVNDTWLCMTAPNSVTGLDGKATSEWGYLLLRPCVINNPNQQWVLILYDDYTILIRGLNKVELL</sequence>
<evidence type="ECO:0000313" key="2">
    <source>
        <dbReference type="Proteomes" id="UP000031740"/>
    </source>
</evidence>
<proteinExistence type="predicted"/>
<name>A0A072R106_BARBA</name>
<dbReference type="InterPro" id="IPR011455">
    <property type="entry name" value="DUF1561"/>
</dbReference>
<dbReference type="Proteomes" id="UP000031740">
    <property type="component" value="Unassembled WGS sequence"/>
</dbReference>
<dbReference type="EMBL" id="ASIV01000006">
    <property type="protein sequence ID" value="KEG19321.1"/>
    <property type="molecule type" value="Genomic_DNA"/>
</dbReference>
<organism evidence="1 2">
    <name type="scientific">Bartonella bacilliformis Ver097</name>
    <dbReference type="NCBI Taxonomy" id="1293911"/>
    <lineage>
        <taxon>Bacteria</taxon>
        <taxon>Pseudomonadati</taxon>
        <taxon>Pseudomonadota</taxon>
        <taxon>Alphaproteobacteria</taxon>
        <taxon>Hyphomicrobiales</taxon>
        <taxon>Bartonellaceae</taxon>
        <taxon>Bartonella</taxon>
    </lineage>
</organism>
<dbReference type="Pfam" id="PF07598">
    <property type="entry name" value="DUF1561"/>
    <property type="match status" value="1"/>
</dbReference>
<dbReference type="PATRIC" id="fig|1293911.3.peg.1139"/>
<dbReference type="STRING" id="1293911.H710_01103"/>